<dbReference type="SMART" id="SM00242">
    <property type="entry name" value="MYSc"/>
    <property type="match status" value="1"/>
</dbReference>
<dbReference type="Gene3D" id="1.20.5.190">
    <property type="match status" value="3"/>
</dbReference>
<dbReference type="GO" id="GO:0000146">
    <property type="term" value="F:microfilament motor activity"/>
    <property type="evidence" value="ECO:0007669"/>
    <property type="project" value="TreeGrafter"/>
</dbReference>
<dbReference type="GO" id="GO:0016020">
    <property type="term" value="C:membrane"/>
    <property type="evidence" value="ECO:0007669"/>
    <property type="project" value="TreeGrafter"/>
</dbReference>
<protein>
    <recommendedName>
        <fullName evidence="13">Unconventional myosin-Va</fullName>
    </recommendedName>
</protein>
<dbReference type="Gene3D" id="1.20.58.530">
    <property type="match status" value="1"/>
</dbReference>
<dbReference type="InterPro" id="IPR002710">
    <property type="entry name" value="Dilute_dom"/>
</dbReference>
<dbReference type="GO" id="GO:0005524">
    <property type="term" value="F:ATP binding"/>
    <property type="evidence" value="ECO:0007669"/>
    <property type="project" value="UniProtKB-KW"/>
</dbReference>
<dbReference type="Gene3D" id="6.20.240.20">
    <property type="match status" value="1"/>
</dbReference>
<sequence length="1335" mass="156256">MLMKNFNNNLIYMYSNLNKKNMEKRELNGSSLTFYDNQPCIDLIESKLGILDLLDEECRMPQGSDTSWTQKLYTKCIKWDRFSKPKFAGSAFTIKHFAGDVEYFCDGFLDKNKDTVFEDQVNVLRNGKNSMLRTIFMVESSNDRKLSVPDRKANTLTTPKSATIGATSKSRMLTPMRPICATIGSPTHSKQNKKTVGSQFRDSLNALMTTLNDTTPHYIRCVKPNDNKLPFVFDHQRAVDQLRACGVLETIRISAAGFPSRWTYVDFFLRYRILLESKKINRDDPKLTCQRIVEEHIKTEDNYKYGNSKIFFRAGQVAYLERKRADRRKDCSICIQKTWRKYICQKKYKQIQTSALLIQRYGRGFLSRRLATYLRRTKAAIKIQKVVRMWLCRKKYLHLQAAVLILQRYYRGYKARKFTLELRRNNAAVRIQSIVRMWLCYRHYHDTLDKIIKVQCCIRRWFARRCLKALKKEARSVAHVTKLNKGLENKIYMMQQKITELNNQLSSTKSLQSELLETKQKLVEQKQIASELVIAKKHAQQIQTKFDTLQIEFESEKKTTENILESYNNRCKKAEQDLLEAQKIIAALESNVLLLKHENEKNLKDIEENWNTKFDNEVLKFRDEIEAEKSKYQKLLSEKRSIEEKLEMFEQQDINASGDSFNRNKFDSSLSYQENGYTTKDVKSNNLENGDFIKLQKTLKTIQMEKDMLLKKIENDKLIRDKSSDDDISRLKEQNNLLRQNLNSLREASESSDNHNFIVADDLTRQLETLQDELFKKKSECVQLQNRLDGTAESLRKIVDYKTTTSSLTEDKELNQAMDAQKAINRHILDEFQTEKEKWKEEKENMSSQLIKLLDENEKQQELLAIEFDKNPQCDAILQSDMNKLNYDNLKLQQKYDTLLRKYVALRNDMLLEGKENSSINFDVEIDNENFANSTTISGDDGTIIAKKKNRSEFMGMFKCSVEDDPVVARNLIIELRPETALKLLPGLPAYILFMCIRYYDFIKEEKRIGLFLTNVAKNLQKVKKRQHQDTMILWLSNTMKLVHILKQYSGEPAFANDNTSKQNSQALQNFDLADYRQVFSDHAVILYQDLVQKMQERIRTLIVPALLEHDSLGIDIGRNIRRSLGSLKSTSTLSSPTTLTLENELNTMYSQLLVHEIDQEVIVQIFKQLYYFMCATALNNLLLRKDLSYWSKGMQIRFNLSHIEQWIRDKILYPQDIVNTLLPIIQASQLLQARKTEDDVNSICEMCDKMNANQIIKLLTSFKPTDDCEERISMDFIRKVKDKLEERPECQDKEKLLMDTKYVYPITFPFHPSNIRLEDIELPESLNLSMLKKI</sequence>
<organism evidence="11 12">
    <name type="scientific">Aphis gossypii</name>
    <name type="common">Cotton aphid</name>
    <dbReference type="NCBI Taxonomy" id="80765"/>
    <lineage>
        <taxon>Eukaryota</taxon>
        <taxon>Metazoa</taxon>
        <taxon>Ecdysozoa</taxon>
        <taxon>Arthropoda</taxon>
        <taxon>Hexapoda</taxon>
        <taxon>Insecta</taxon>
        <taxon>Pterygota</taxon>
        <taxon>Neoptera</taxon>
        <taxon>Paraneoptera</taxon>
        <taxon>Hemiptera</taxon>
        <taxon>Sternorrhyncha</taxon>
        <taxon>Aphidomorpha</taxon>
        <taxon>Aphidoidea</taxon>
        <taxon>Aphididae</taxon>
        <taxon>Aphidini</taxon>
        <taxon>Aphis</taxon>
        <taxon>Aphis</taxon>
    </lineage>
</organism>
<evidence type="ECO:0000256" key="4">
    <source>
        <dbReference type="ARBA" id="ARBA00023123"/>
    </source>
</evidence>
<keyword evidence="6 7" id="KW-0009">Actin-binding</keyword>
<dbReference type="InterPro" id="IPR001609">
    <property type="entry name" value="Myosin_head_motor_dom-like"/>
</dbReference>
<evidence type="ECO:0000259" key="10">
    <source>
        <dbReference type="PROSITE" id="PS51456"/>
    </source>
</evidence>
<keyword evidence="3 8" id="KW-0175">Coiled coil</keyword>
<feature type="coiled-coil region" evidence="8">
    <location>
        <begin position="829"/>
        <end position="863"/>
    </location>
</feature>
<dbReference type="GO" id="GO:0005737">
    <property type="term" value="C:cytoplasm"/>
    <property type="evidence" value="ECO:0007669"/>
    <property type="project" value="TreeGrafter"/>
</dbReference>
<feature type="coiled-coil region" evidence="8">
    <location>
        <begin position="557"/>
        <end position="591"/>
    </location>
</feature>
<comment type="similarity">
    <text evidence="7">Belongs to the TRAFAC class myosin-kinesin ATPase superfamily. Myosin family.</text>
</comment>
<reference evidence="11" key="2">
    <citation type="submission" date="2022-10" db="EMBL/GenBank/DDBJ databases">
        <authorList>
            <consortium name="ENA_rothamsted_submissions"/>
            <consortium name="culmorum"/>
            <person name="King R."/>
        </authorList>
    </citation>
    <scope>NUCLEOTIDE SEQUENCE</scope>
</reference>
<dbReference type="Gene3D" id="1.20.120.720">
    <property type="entry name" value="Myosin VI head, motor domain, U50 subdomain"/>
    <property type="match status" value="1"/>
</dbReference>
<feature type="domain" description="Dilute" evidence="9">
    <location>
        <begin position="1014"/>
        <end position="1287"/>
    </location>
</feature>
<dbReference type="GO" id="GO:0016459">
    <property type="term" value="C:myosin complex"/>
    <property type="evidence" value="ECO:0007669"/>
    <property type="project" value="UniProtKB-KW"/>
</dbReference>
<accession>A0A9P0J3I4</accession>
<dbReference type="SMART" id="SM00015">
    <property type="entry name" value="IQ"/>
    <property type="match status" value="6"/>
</dbReference>
<dbReference type="PANTHER" id="PTHR13140:SF706">
    <property type="entry name" value="DILUTE CLASS UNCONVENTIONAL MYOSIN, ISOFORM C"/>
    <property type="match status" value="1"/>
</dbReference>
<keyword evidence="1" id="KW-0547">Nucleotide-binding</keyword>
<gene>
    <name evidence="11" type="ORF">APHIGO_LOCUS6254</name>
</gene>
<reference evidence="11" key="1">
    <citation type="submission" date="2022-02" db="EMBL/GenBank/DDBJ databases">
        <authorList>
            <person name="King R."/>
        </authorList>
    </citation>
    <scope>NUCLEOTIDE SEQUENCE</scope>
</reference>
<dbReference type="InterPro" id="IPR000048">
    <property type="entry name" value="IQ_motif_EF-hand-BS"/>
</dbReference>
<feature type="region of interest" description="Actin-binding" evidence="7">
    <location>
        <begin position="204"/>
        <end position="226"/>
    </location>
</feature>
<feature type="coiled-coil region" evidence="8">
    <location>
        <begin position="618"/>
        <end position="652"/>
    </location>
</feature>
<dbReference type="Pfam" id="PF00063">
    <property type="entry name" value="Myosin_head"/>
    <property type="match status" value="1"/>
</dbReference>
<dbReference type="PROSITE" id="PS50096">
    <property type="entry name" value="IQ"/>
    <property type="match status" value="5"/>
</dbReference>
<proteinExistence type="inferred from homology"/>
<dbReference type="GO" id="GO:0051015">
    <property type="term" value="F:actin filament binding"/>
    <property type="evidence" value="ECO:0007669"/>
    <property type="project" value="TreeGrafter"/>
</dbReference>
<evidence type="ECO:0000313" key="12">
    <source>
        <dbReference type="Proteomes" id="UP001154329"/>
    </source>
</evidence>
<keyword evidence="12" id="KW-1185">Reference proteome</keyword>
<dbReference type="EMBL" id="OU899035">
    <property type="protein sequence ID" value="CAH1725093.1"/>
    <property type="molecule type" value="Genomic_DNA"/>
</dbReference>
<name>A0A9P0J3I4_APHGO</name>
<dbReference type="PROSITE" id="PS51456">
    <property type="entry name" value="MYOSIN_MOTOR"/>
    <property type="match status" value="1"/>
</dbReference>
<dbReference type="SMART" id="SM01132">
    <property type="entry name" value="DIL"/>
    <property type="match status" value="1"/>
</dbReference>
<evidence type="ECO:0000259" key="9">
    <source>
        <dbReference type="PROSITE" id="PS51126"/>
    </source>
</evidence>
<dbReference type="Proteomes" id="UP001154329">
    <property type="component" value="Chromosome 2"/>
</dbReference>
<evidence type="ECO:0000256" key="7">
    <source>
        <dbReference type="PROSITE-ProRule" id="PRU00782"/>
    </source>
</evidence>
<dbReference type="CDD" id="cd15470">
    <property type="entry name" value="Myo5_CBD"/>
    <property type="match status" value="1"/>
</dbReference>
<feature type="domain" description="Myosin motor" evidence="10">
    <location>
        <begin position="1"/>
        <end position="325"/>
    </location>
</feature>
<dbReference type="PROSITE" id="PS51126">
    <property type="entry name" value="DILUTE"/>
    <property type="match status" value="1"/>
</dbReference>
<evidence type="ECO:0000256" key="2">
    <source>
        <dbReference type="ARBA" id="ARBA00022840"/>
    </source>
</evidence>
<dbReference type="PANTHER" id="PTHR13140">
    <property type="entry name" value="MYOSIN"/>
    <property type="match status" value="1"/>
</dbReference>
<dbReference type="InterPro" id="IPR027417">
    <property type="entry name" value="P-loop_NTPase"/>
</dbReference>
<feature type="coiled-coil region" evidence="8">
    <location>
        <begin position="728"/>
        <end position="787"/>
    </location>
</feature>
<dbReference type="Gene3D" id="3.40.850.10">
    <property type="entry name" value="Kinesin motor domain"/>
    <property type="match status" value="1"/>
</dbReference>
<keyword evidence="5" id="KW-0505">Motor protein</keyword>
<evidence type="ECO:0000256" key="8">
    <source>
        <dbReference type="SAM" id="Coils"/>
    </source>
</evidence>
<evidence type="ECO:0000256" key="6">
    <source>
        <dbReference type="ARBA" id="ARBA00023203"/>
    </source>
</evidence>
<evidence type="ECO:0000313" key="11">
    <source>
        <dbReference type="EMBL" id="CAH1725093.1"/>
    </source>
</evidence>
<dbReference type="Pfam" id="PF01843">
    <property type="entry name" value="DIL"/>
    <property type="match status" value="1"/>
</dbReference>
<dbReference type="SUPFAM" id="SSF52540">
    <property type="entry name" value="P-loop containing nucleoside triphosphate hydrolases"/>
    <property type="match status" value="3"/>
</dbReference>
<evidence type="ECO:0008006" key="13">
    <source>
        <dbReference type="Google" id="ProtNLM"/>
    </source>
</evidence>
<evidence type="ECO:0000256" key="3">
    <source>
        <dbReference type="ARBA" id="ARBA00023054"/>
    </source>
</evidence>
<evidence type="ECO:0000256" key="1">
    <source>
        <dbReference type="ARBA" id="ARBA00022741"/>
    </source>
</evidence>
<comment type="caution">
    <text evidence="7">Lacks conserved residue(s) required for the propagation of feature annotation.</text>
</comment>
<keyword evidence="2" id="KW-0067">ATP-binding</keyword>
<dbReference type="InterPro" id="IPR036961">
    <property type="entry name" value="Kinesin_motor_dom_sf"/>
</dbReference>
<dbReference type="GO" id="GO:0007015">
    <property type="term" value="P:actin filament organization"/>
    <property type="evidence" value="ECO:0007669"/>
    <property type="project" value="TreeGrafter"/>
</dbReference>
<evidence type="ECO:0000256" key="5">
    <source>
        <dbReference type="ARBA" id="ARBA00023175"/>
    </source>
</evidence>
<keyword evidence="4 7" id="KW-0518">Myosin</keyword>
<dbReference type="Pfam" id="PF00612">
    <property type="entry name" value="IQ"/>
    <property type="match status" value="6"/>
</dbReference>